<sequence length="148" mass="16654">MLDSLYFNDFSQGQKFISKARTVTETDVVNFSNLTWDHNSLHIDKEYAKGTAFGKRIAHGMIGIAFQAGLTSFLTGNSIIALLNINWNFKKPVFIGDTIHVEQTVEEMRETSDGRRGILTFKKELINQDNDAVQDGLITVLLAIRETD</sequence>
<evidence type="ECO:0000313" key="3">
    <source>
        <dbReference type="Proteomes" id="UP000427769"/>
    </source>
</evidence>
<proteinExistence type="predicted"/>
<dbReference type="InterPro" id="IPR002539">
    <property type="entry name" value="MaoC-like_dom"/>
</dbReference>
<dbReference type="InterPro" id="IPR052342">
    <property type="entry name" value="MCH/BMMD"/>
</dbReference>
<dbReference type="EMBL" id="AP021875">
    <property type="protein sequence ID" value="BBO74493.1"/>
    <property type="molecule type" value="Genomic_DNA"/>
</dbReference>
<name>A0A5K7Z3D5_9BACT</name>
<dbReference type="SUPFAM" id="SSF54637">
    <property type="entry name" value="Thioesterase/thiol ester dehydrase-isomerase"/>
    <property type="match status" value="1"/>
</dbReference>
<dbReference type="Pfam" id="PF01575">
    <property type="entry name" value="MaoC_dehydratas"/>
    <property type="match status" value="1"/>
</dbReference>
<dbReference type="KEGG" id="dwd:DSCW_19100"/>
<dbReference type="OrthoDB" id="9800237at2"/>
<keyword evidence="3" id="KW-1185">Reference proteome</keyword>
<dbReference type="RefSeq" id="WP_155303520.1">
    <property type="nucleotide sequence ID" value="NZ_AP021875.1"/>
</dbReference>
<dbReference type="PANTHER" id="PTHR43664:SF1">
    <property type="entry name" value="BETA-METHYLMALYL-COA DEHYDRATASE"/>
    <property type="match status" value="1"/>
</dbReference>
<evidence type="ECO:0000259" key="1">
    <source>
        <dbReference type="Pfam" id="PF01575"/>
    </source>
</evidence>
<dbReference type="InterPro" id="IPR029069">
    <property type="entry name" value="HotDog_dom_sf"/>
</dbReference>
<protein>
    <submittedName>
        <fullName evidence="2">MaoC family dehydratase</fullName>
    </submittedName>
</protein>
<gene>
    <name evidence="2" type="ORF">DSCW_19100</name>
</gene>
<accession>A0A5K7Z3D5</accession>
<reference evidence="2 3" key="1">
    <citation type="submission" date="2019-11" db="EMBL/GenBank/DDBJ databases">
        <title>Comparative genomics of hydrocarbon-degrading Desulfosarcina strains.</title>
        <authorList>
            <person name="Watanabe M."/>
            <person name="Kojima H."/>
            <person name="Fukui M."/>
        </authorList>
    </citation>
    <scope>NUCLEOTIDE SEQUENCE [LARGE SCALE GENOMIC DNA]</scope>
    <source>
        <strain evidence="2 3">PP31</strain>
    </source>
</reference>
<dbReference type="PANTHER" id="PTHR43664">
    <property type="entry name" value="MONOAMINE OXIDASE-RELATED"/>
    <property type="match status" value="1"/>
</dbReference>
<dbReference type="Gene3D" id="3.10.129.10">
    <property type="entry name" value="Hotdog Thioesterase"/>
    <property type="match status" value="1"/>
</dbReference>
<feature type="domain" description="MaoC-like" evidence="1">
    <location>
        <begin position="13"/>
        <end position="114"/>
    </location>
</feature>
<evidence type="ECO:0000313" key="2">
    <source>
        <dbReference type="EMBL" id="BBO74493.1"/>
    </source>
</evidence>
<organism evidence="2 3">
    <name type="scientific">Desulfosarcina widdelii</name>
    <dbReference type="NCBI Taxonomy" id="947919"/>
    <lineage>
        <taxon>Bacteria</taxon>
        <taxon>Pseudomonadati</taxon>
        <taxon>Thermodesulfobacteriota</taxon>
        <taxon>Desulfobacteria</taxon>
        <taxon>Desulfobacterales</taxon>
        <taxon>Desulfosarcinaceae</taxon>
        <taxon>Desulfosarcina</taxon>
    </lineage>
</organism>
<dbReference type="AlphaFoldDB" id="A0A5K7Z3D5"/>
<dbReference type="Proteomes" id="UP000427769">
    <property type="component" value="Chromosome"/>
</dbReference>